<name>A0ABQ4YPC7_9ASTR</name>
<comment type="caution">
    <text evidence="2">The sequence shown here is derived from an EMBL/GenBank/DDBJ whole genome shotgun (WGS) entry which is preliminary data.</text>
</comment>
<organism evidence="2 3">
    <name type="scientific">Tanacetum coccineum</name>
    <dbReference type="NCBI Taxonomy" id="301880"/>
    <lineage>
        <taxon>Eukaryota</taxon>
        <taxon>Viridiplantae</taxon>
        <taxon>Streptophyta</taxon>
        <taxon>Embryophyta</taxon>
        <taxon>Tracheophyta</taxon>
        <taxon>Spermatophyta</taxon>
        <taxon>Magnoliopsida</taxon>
        <taxon>eudicotyledons</taxon>
        <taxon>Gunneridae</taxon>
        <taxon>Pentapetalae</taxon>
        <taxon>asterids</taxon>
        <taxon>campanulids</taxon>
        <taxon>Asterales</taxon>
        <taxon>Asteraceae</taxon>
        <taxon>Asteroideae</taxon>
        <taxon>Anthemideae</taxon>
        <taxon>Anthemidinae</taxon>
        <taxon>Tanacetum</taxon>
    </lineage>
</organism>
<feature type="region of interest" description="Disordered" evidence="1">
    <location>
        <begin position="55"/>
        <end position="89"/>
    </location>
</feature>
<evidence type="ECO:0000313" key="2">
    <source>
        <dbReference type="EMBL" id="GJS79729.1"/>
    </source>
</evidence>
<protein>
    <submittedName>
        <fullName evidence="2">Uncharacterized protein</fullName>
    </submittedName>
</protein>
<gene>
    <name evidence="2" type="ORF">Tco_0729610</name>
</gene>
<dbReference type="Proteomes" id="UP001151760">
    <property type="component" value="Unassembled WGS sequence"/>
</dbReference>
<proteinExistence type="predicted"/>
<dbReference type="EMBL" id="BQNB010010617">
    <property type="protein sequence ID" value="GJS79729.1"/>
    <property type="molecule type" value="Genomic_DNA"/>
</dbReference>
<feature type="compositionally biased region" description="Basic residues" evidence="1">
    <location>
        <begin position="62"/>
        <end position="74"/>
    </location>
</feature>
<reference evidence="2" key="1">
    <citation type="journal article" date="2022" name="Int. J. Mol. Sci.">
        <title>Draft Genome of Tanacetum Coccineum: Genomic Comparison of Closely Related Tanacetum-Family Plants.</title>
        <authorList>
            <person name="Yamashiro T."/>
            <person name="Shiraishi A."/>
            <person name="Nakayama K."/>
            <person name="Satake H."/>
        </authorList>
    </citation>
    <scope>NUCLEOTIDE SEQUENCE</scope>
</reference>
<reference evidence="2" key="2">
    <citation type="submission" date="2022-01" db="EMBL/GenBank/DDBJ databases">
        <authorList>
            <person name="Yamashiro T."/>
            <person name="Shiraishi A."/>
            <person name="Satake H."/>
            <person name="Nakayama K."/>
        </authorList>
    </citation>
    <scope>NUCLEOTIDE SEQUENCE</scope>
</reference>
<accession>A0ABQ4YPC7</accession>
<evidence type="ECO:0000313" key="3">
    <source>
        <dbReference type="Proteomes" id="UP001151760"/>
    </source>
</evidence>
<sequence>MSSERNNIRLAIWNAKSEVVCAMCKQCLITVNHDVCVLNYVNDMNSRALNKNVNVSNVENQKKHRPKVWKPKKAGSKERLASPKPSTPRSFLRWSPTGRIFDLKGKIIATSEFVYQSDNSKGDNACTSNPQEPISRRFPNSTFSMTGHQNWFDTLLTLLLSEYKPKDKDNHGDIECDS</sequence>
<keyword evidence="3" id="KW-1185">Reference proteome</keyword>
<evidence type="ECO:0000256" key="1">
    <source>
        <dbReference type="SAM" id="MobiDB-lite"/>
    </source>
</evidence>